<dbReference type="PANTHER" id="PTHR19848:SF8">
    <property type="entry name" value="F-BOX AND WD REPEAT DOMAIN CONTAINING 7"/>
    <property type="match status" value="1"/>
</dbReference>
<reference evidence="4 5" key="1">
    <citation type="journal article" date="2014" name="Genome Biol. Evol.">
        <title>The genome of the myxosporean Thelohanellus kitauei shows adaptations to nutrient acquisition within its fish host.</title>
        <authorList>
            <person name="Yang Y."/>
            <person name="Xiong J."/>
            <person name="Zhou Z."/>
            <person name="Huo F."/>
            <person name="Miao W."/>
            <person name="Ran C."/>
            <person name="Liu Y."/>
            <person name="Zhang J."/>
            <person name="Feng J."/>
            <person name="Wang M."/>
            <person name="Wang M."/>
            <person name="Wang L."/>
            <person name="Yao B."/>
        </authorList>
    </citation>
    <scope>NUCLEOTIDE SEQUENCE [LARGE SCALE GENOMIC DNA]</scope>
    <source>
        <strain evidence="4">Wuqing</strain>
    </source>
</reference>
<name>A0A0C2MGN8_THEKT</name>
<evidence type="ECO:0000313" key="4">
    <source>
        <dbReference type="EMBL" id="KII66346.1"/>
    </source>
</evidence>
<proteinExistence type="predicted"/>
<dbReference type="Pfam" id="PF00400">
    <property type="entry name" value="WD40"/>
    <property type="match status" value="3"/>
</dbReference>
<evidence type="ECO:0000256" key="2">
    <source>
        <dbReference type="ARBA" id="ARBA00022737"/>
    </source>
</evidence>
<protein>
    <submittedName>
        <fullName evidence="4">Transducin beta-like protein 3</fullName>
    </submittedName>
</protein>
<gene>
    <name evidence="4" type="ORF">RF11_14238</name>
</gene>
<dbReference type="PROSITE" id="PS50082">
    <property type="entry name" value="WD_REPEATS_2"/>
    <property type="match status" value="2"/>
</dbReference>
<dbReference type="InterPro" id="IPR001680">
    <property type="entry name" value="WD40_rpt"/>
</dbReference>
<comment type="caution">
    <text evidence="4">The sequence shown here is derived from an EMBL/GenBank/DDBJ whole genome shotgun (WGS) entry which is preliminary data.</text>
</comment>
<dbReference type="InterPro" id="IPR019775">
    <property type="entry name" value="WD40_repeat_CS"/>
</dbReference>
<evidence type="ECO:0000313" key="5">
    <source>
        <dbReference type="Proteomes" id="UP000031668"/>
    </source>
</evidence>
<dbReference type="OMA" id="HEGSVIC"/>
<dbReference type="InterPro" id="IPR015943">
    <property type="entry name" value="WD40/YVTN_repeat-like_dom_sf"/>
</dbReference>
<organism evidence="4 5">
    <name type="scientific">Thelohanellus kitauei</name>
    <name type="common">Myxosporean</name>
    <dbReference type="NCBI Taxonomy" id="669202"/>
    <lineage>
        <taxon>Eukaryota</taxon>
        <taxon>Metazoa</taxon>
        <taxon>Cnidaria</taxon>
        <taxon>Myxozoa</taxon>
        <taxon>Myxosporea</taxon>
        <taxon>Bivalvulida</taxon>
        <taxon>Platysporina</taxon>
        <taxon>Myxobolidae</taxon>
        <taxon>Thelohanellus</taxon>
    </lineage>
</organism>
<evidence type="ECO:0000256" key="1">
    <source>
        <dbReference type="ARBA" id="ARBA00022574"/>
    </source>
</evidence>
<dbReference type="Gene3D" id="2.130.10.10">
    <property type="entry name" value="YVTN repeat-like/Quinoprotein amine dehydrogenase"/>
    <property type="match status" value="2"/>
</dbReference>
<accession>A0A0C2MGN8</accession>
<dbReference type="PANTHER" id="PTHR19848">
    <property type="entry name" value="WD40 REPEAT PROTEIN"/>
    <property type="match status" value="1"/>
</dbReference>
<dbReference type="PROSITE" id="PS00678">
    <property type="entry name" value="WD_REPEATS_1"/>
    <property type="match status" value="1"/>
</dbReference>
<sequence length="421" mass="47323">MQEHSFGSKNFIRFEKQSENKPISSSGNILVSSPENVLFVLRDNEVNIIESDSLKFIESLSSDDSKISAFSVDDELLITASENKYVHVWNLENHAVCQTWKSGHKHPITHISSTRSLNVVATASSDCIRLYDLNRRAYMHNLKGPKGPVSCLSFIKSKPNLIFSSCDNVLRVWDVKSGKLEKELCDHTSLIISAISLGDRLYTLGRDKTINVYDLSNFKKIASLILFEDVECMLIVPNASSSNIHDIYTFGTSGNLKLWSHSPAKCLKEFMISSLSNNSDKMLQRSVVQGMHYLSKSHSILISTYLSDLVYFDIEREETTKHSSLNLNQVFCVDFIKNWIAVASDSSIIRVFDYTCKQNILTLEGHDDIVICLNYRDGILASGGKDEQLVIWSVDEFPSIQKRCQVSGHIATITCVCVSHS</sequence>
<keyword evidence="5" id="KW-1185">Reference proteome</keyword>
<dbReference type="Proteomes" id="UP000031668">
    <property type="component" value="Unassembled WGS sequence"/>
</dbReference>
<dbReference type="InterPro" id="IPR011047">
    <property type="entry name" value="Quinoprotein_ADH-like_sf"/>
</dbReference>
<dbReference type="EMBL" id="JWZT01003552">
    <property type="protein sequence ID" value="KII66346.1"/>
    <property type="molecule type" value="Genomic_DNA"/>
</dbReference>
<keyword evidence="1 3" id="KW-0853">WD repeat</keyword>
<dbReference type="PROSITE" id="PS50294">
    <property type="entry name" value="WD_REPEATS_REGION"/>
    <property type="match status" value="1"/>
</dbReference>
<dbReference type="SUPFAM" id="SSF50998">
    <property type="entry name" value="Quinoprotein alcohol dehydrogenase-like"/>
    <property type="match status" value="1"/>
</dbReference>
<dbReference type="SMART" id="SM00320">
    <property type="entry name" value="WD40"/>
    <property type="match status" value="6"/>
</dbReference>
<feature type="repeat" description="WD" evidence="3">
    <location>
        <begin position="363"/>
        <end position="402"/>
    </location>
</feature>
<evidence type="ECO:0000256" key="3">
    <source>
        <dbReference type="PROSITE-ProRule" id="PRU00221"/>
    </source>
</evidence>
<dbReference type="OrthoDB" id="5414888at2759"/>
<feature type="repeat" description="WD" evidence="3">
    <location>
        <begin position="142"/>
        <end position="183"/>
    </location>
</feature>
<keyword evidence="2" id="KW-0677">Repeat</keyword>
<dbReference type="AlphaFoldDB" id="A0A0C2MGN8"/>